<dbReference type="SUPFAM" id="SSF103473">
    <property type="entry name" value="MFS general substrate transporter"/>
    <property type="match status" value="1"/>
</dbReference>
<feature type="transmembrane region" description="Helical" evidence="2">
    <location>
        <begin position="83"/>
        <end position="101"/>
    </location>
</feature>
<keyword evidence="2" id="KW-0812">Transmembrane</keyword>
<keyword evidence="2" id="KW-0472">Membrane</keyword>
<feature type="transmembrane region" description="Helical" evidence="2">
    <location>
        <begin position="145"/>
        <end position="168"/>
    </location>
</feature>
<feature type="transmembrane region" description="Helical" evidence="2">
    <location>
        <begin position="291"/>
        <end position="309"/>
    </location>
</feature>
<dbReference type="PATRIC" id="fig|1114964.3.peg.1890"/>
<evidence type="ECO:0008006" key="5">
    <source>
        <dbReference type="Google" id="ProtNLM"/>
    </source>
</evidence>
<comment type="similarity">
    <text evidence="1">Belongs to the sodium:galactoside symporter (TC 2.A.2) family.</text>
</comment>
<sequence>MKGLVGRDRLTLAALASVAVPMATLTLPITTFIPEHYARVVGLDLAVIGATFMFVRLFDIAIDQVLGLMMDRTATRWGRFKPWLAGGTPLVMIGAGMLFFPKPGYSATYLAVALIITYIGYSLVILSQLGLAAGLSNEYEGRSRVFSWWQAGTTAGLVLAMTTASFAGGKGIDASFAVHSMGIIVIVLTPIGTALALRFIPDGTTRSTNQKIGGQLYLQLICRSATARLLGLELLLGLAVGIASASAILFCLAVKHLSVSQYSFTVLWYFIVAIVSAPLCAALARRMQKHRALMAAAVGYAMFPVIQANSPPGTITMMLVASTLGGFAFTAASMLPRAMVADISDEVLLETGIDSTGILYALLTGVYKVGQAVAIGVVFTSLDLIGYDVSAGRENAQSALMGLTIVYGVVPAALASISMVLMIGYPLTAARHAHIREALRR</sequence>
<reference evidence="3 4" key="1">
    <citation type="journal article" date="2013" name="Genome Announc.">
        <title>Draft Genome Sequence of a Hexachlorocyclohexane-Degrading Bacterium, Sphingobium baderi Strain LL03T.</title>
        <authorList>
            <person name="Kaur J."/>
            <person name="Verma H."/>
            <person name="Tripathi C."/>
            <person name="Khurana J.P."/>
            <person name="Lal R."/>
        </authorList>
    </citation>
    <scope>NUCLEOTIDE SEQUENCE [LARGE SCALE GENOMIC DNA]</scope>
    <source>
        <strain evidence="3 4">LL03</strain>
    </source>
</reference>
<name>T0GMK0_9SPHN</name>
<evidence type="ECO:0000256" key="1">
    <source>
        <dbReference type="ARBA" id="ARBA00009617"/>
    </source>
</evidence>
<keyword evidence="4" id="KW-1185">Reference proteome</keyword>
<feature type="transmembrane region" description="Helical" evidence="2">
    <location>
        <begin position="315"/>
        <end position="336"/>
    </location>
</feature>
<dbReference type="Gene3D" id="1.20.1250.20">
    <property type="entry name" value="MFS general substrate transporter like domains"/>
    <property type="match status" value="2"/>
</dbReference>
<accession>T0GMK0</accession>
<dbReference type="PANTHER" id="PTHR11328">
    <property type="entry name" value="MAJOR FACILITATOR SUPERFAMILY DOMAIN-CONTAINING PROTEIN"/>
    <property type="match status" value="1"/>
</dbReference>
<dbReference type="PANTHER" id="PTHR11328:SF24">
    <property type="entry name" value="MAJOR FACILITATOR SUPERFAMILY (MFS) PROFILE DOMAIN-CONTAINING PROTEIN"/>
    <property type="match status" value="1"/>
</dbReference>
<dbReference type="Pfam" id="PF13347">
    <property type="entry name" value="MFS_2"/>
    <property type="match status" value="1"/>
</dbReference>
<feature type="transmembrane region" description="Helical" evidence="2">
    <location>
        <begin position="399"/>
        <end position="427"/>
    </location>
</feature>
<dbReference type="GO" id="GO:0005886">
    <property type="term" value="C:plasma membrane"/>
    <property type="evidence" value="ECO:0007669"/>
    <property type="project" value="TreeGrafter"/>
</dbReference>
<feature type="transmembrane region" description="Helical" evidence="2">
    <location>
        <begin position="266"/>
        <end position="284"/>
    </location>
</feature>
<evidence type="ECO:0000256" key="2">
    <source>
        <dbReference type="SAM" id="Phobius"/>
    </source>
</evidence>
<keyword evidence="2" id="KW-1133">Transmembrane helix</keyword>
<dbReference type="GO" id="GO:0008643">
    <property type="term" value="P:carbohydrate transport"/>
    <property type="evidence" value="ECO:0007669"/>
    <property type="project" value="InterPro"/>
</dbReference>
<dbReference type="InterPro" id="IPR036259">
    <property type="entry name" value="MFS_trans_sf"/>
</dbReference>
<feature type="transmembrane region" description="Helical" evidence="2">
    <location>
        <begin position="229"/>
        <end position="254"/>
    </location>
</feature>
<feature type="transmembrane region" description="Helical" evidence="2">
    <location>
        <begin position="38"/>
        <end position="62"/>
    </location>
</feature>
<proteinExistence type="inferred from homology"/>
<dbReference type="EMBL" id="ATIB01000054">
    <property type="protein sequence ID" value="EQB01897.1"/>
    <property type="molecule type" value="Genomic_DNA"/>
</dbReference>
<dbReference type="Proteomes" id="UP000015524">
    <property type="component" value="Unassembled WGS sequence"/>
</dbReference>
<dbReference type="AlphaFoldDB" id="T0GMK0"/>
<gene>
    <name evidence="3" type="ORF">L485_09695</name>
</gene>
<comment type="caution">
    <text evidence="3">The sequence shown here is derived from an EMBL/GenBank/DDBJ whole genome shotgun (WGS) entry which is preliminary data.</text>
</comment>
<feature type="transmembrane region" description="Helical" evidence="2">
    <location>
        <begin position="357"/>
        <end position="379"/>
    </location>
</feature>
<dbReference type="GO" id="GO:0015293">
    <property type="term" value="F:symporter activity"/>
    <property type="evidence" value="ECO:0007669"/>
    <property type="project" value="InterPro"/>
</dbReference>
<protein>
    <recommendedName>
        <fullName evidence="5">MFS transporter</fullName>
    </recommendedName>
</protein>
<organism evidence="3 4">
    <name type="scientific">Sphingobium baderi LL03</name>
    <dbReference type="NCBI Taxonomy" id="1114964"/>
    <lineage>
        <taxon>Bacteria</taxon>
        <taxon>Pseudomonadati</taxon>
        <taxon>Pseudomonadota</taxon>
        <taxon>Alphaproteobacteria</taxon>
        <taxon>Sphingomonadales</taxon>
        <taxon>Sphingomonadaceae</taxon>
        <taxon>Sphingobium</taxon>
    </lineage>
</organism>
<feature type="transmembrane region" description="Helical" evidence="2">
    <location>
        <begin position="107"/>
        <end position="133"/>
    </location>
</feature>
<dbReference type="eggNOG" id="COG2211">
    <property type="taxonomic scope" value="Bacteria"/>
</dbReference>
<evidence type="ECO:0000313" key="4">
    <source>
        <dbReference type="Proteomes" id="UP000015524"/>
    </source>
</evidence>
<feature type="transmembrane region" description="Helical" evidence="2">
    <location>
        <begin position="174"/>
        <end position="197"/>
    </location>
</feature>
<dbReference type="RefSeq" id="WP_021244821.1">
    <property type="nucleotide sequence ID" value="NZ_ATIB01000054.1"/>
</dbReference>
<dbReference type="InterPro" id="IPR039672">
    <property type="entry name" value="MFS_2"/>
</dbReference>
<evidence type="ECO:0000313" key="3">
    <source>
        <dbReference type="EMBL" id="EQB01897.1"/>
    </source>
</evidence>